<sequence length="168" mass="18198">MSDLKPVDVQIMKLGSSDTSEAMGALQILKNQGGQVIPALLEQLKSADDSIRTMIVVVLGEIGYEAAGSAEQVAALLLESNEQLRMASALTLTRIGSESISPLLKLLHVDNRKAQFWAAWAMSFLDPGQVDEQAIECLKQHREQPDSPIEAFAAEEALAKVLARKIQS</sequence>
<organism evidence="1 2">
    <name type="scientific">Paenibacillus algorifonticola</name>
    <dbReference type="NCBI Taxonomy" id="684063"/>
    <lineage>
        <taxon>Bacteria</taxon>
        <taxon>Bacillati</taxon>
        <taxon>Bacillota</taxon>
        <taxon>Bacilli</taxon>
        <taxon>Bacillales</taxon>
        <taxon>Paenibacillaceae</taxon>
        <taxon>Paenibacillus</taxon>
    </lineage>
</organism>
<protein>
    <submittedName>
        <fullName evidence="1">HEAT repeats</fullName>
    </submittedName>
</protein>
<dbReference type="EMBL" id="FONN01000037">
    <property type="protein sequence ID" value="SFF42347.1"/>
    <property type="molecule type" value="Genomic_DNA"/>
</dbReference>
<evidence type="ECO:0000313" key="1">
    <source>
        <dbReference type="EMBL" id="SFF42347.1"/>
    </source>
</evidence>
<proteinExistence type="predicted"/>
<dbReference type="Proteomes" id="UP000183410">
    <property type="component" value="Unassembled WGS sequence"/>
</dbReference>
<dbReference type="SUPFAM" id="SSF48371">
    <property type="entry name" value="ARM repeat"/>
    <property type="match status" value="1"/>
</dbReference>
<dbReference type="OrthoDB" id="2663371at2"/>
<reference evidence="2" key="1">
    <citation type="submission" date="2016-10" db="EMBL/GenBank/DDBJ databases">
        <authorList>
            <person name="Varghese N."/>
            <person name="Submissions S."/>
        </authorList>
    </citation>
    <scope>NUCLEOTIDE SEQUENCE [LARGE SCALE GENOMIC DNA]</scope>
    <source>
        <strain evidence="2">CGMCC 1.10223</strain>
    </source>
</reference>
<dbReference type="Gene3D" id="1.25.10.10">
    <property type="entry name" value="Leucine-rich Repeat Variant"/>
    <property type="match status" value="1"/>
</dbReference>
<keyword evidence="2" id="KW-1185">Reference proteome</keyword>
<accession>A0A1I2IMT0</accession>
<dbReference type="Pfam" id="PF13646">
    <property type="entry name" value="HEAT_2"/>
    <property type="match status" value="1"/>
</dbReference>
<evidence type="ECO:0000313" key="2">
    <source>
        <dbReference type="Proteomes" id="UP000183410"/>
    </source>
</evidence>
<dbReference type="InterPro" id="IPR011989">
    <property type="entry name" value="ARM-like"/>
</dbReference>
<dbReference type="RefSeq" id="WP_046234397.1">
    <property type="nucleotide sequence ID" value="NZ_FONN01000037.1"/>
</dbReference>
<dbReference type="InterPro" id="IPR016024">
    <property type="entry name" value="ARM-type_fold"/>
</dbReference>
<dbReference type="AlphaFoldDB" id="A0A1I2IMT0"/>
<gene>
    <name evidence="1" type="ORF">SAMN04487969_13713</name>
</gene>
<name>A0A1I2IMT0_9BACL</name>